<feature type="transmembrane region" description="Helical" evidence="1">
    <location>
        <begin position="22"/>
        <end position="45"/>
    </location>
</feature>
<evidence type="ECO:0000313" key="2">
    <source>
        <dbReference type="EMBL" id="MDQ9092460.1"/>
    </source>
</evidence>
<dbReference type="EMBL" id="JAVIFY010000009">
    <property type="protein sequence ID" value="MDQ9092460.1"/>
    <property type="molecule type" value="Genomic_DNA"/>
</dbReference>
<evidence type="ECO:0000313" key="3">
    <source>
        <dbReference type="Proteomes" id="UP001226574"/>
    </source>
</evidence>
<comment type="caution">
    <text evidence="2">The sequence shown here is derived from an EMBL/GenBank/DDBJ whole genome shotgun (WGS) entry which is preliminary data.</text>
</comment>
<accession>A0ABU1BD96</accession>
<reference evidence="2 3" key="1">
    <citation type="submission" date="2023-08" db="EMBL/GenBank/DDBJ databases">
        <title>Pseudoalteromonas haloplanktis LL1 genome.</title>
        <authorList>
            <person name="Wu S."/>
        </authorList>
    </citation>
    <scope>NUCLEOTIDE SEQUENCE [LARGE SCALE GENOMIC DNA]</scope>
    <source>
        <strain evidence="2 3">LL1</strain>
    </source>
</reference>
<keyword evidence="3" id="KW-1185">Reference proteome</keyword>
<protein>
    <submittedName>
        <fullName evidence="2">Uncharacterized protein</fullName>
    </submittedName>
</protein>
<keyword evidence="1" id="KW-0472">Membrane</keyword>
<name>A0ABU1BD96_PSEHA</name>
<gene>
    <name evidence="2" type="ORF">RC083_12760</name>
</gene>
<organism evidence="2 3">
    <name type="scientific">Pseudoalteromonas haloplanktis</name>
    <name type="common">Alteromonas haloplanktis</name>
    <dbReference type="NCBI Taxonomy" id="228"/>
    <lineage>
        <taxon>Bacteria</taxon>
        <taxon>Pseudomonadati</taxon>
        <taxon>Pseudomonadota</taxon>
        <taxon>Gammaproteobacteria</taxon>
        <taxon>Alteromonadales</taxon>
        <taxon>Pseudoalteromonadaceae</taxon>
        <taxon>Pseudoalteromonas</taxon>
    </lineage>
</organism>
<sequence length="89" mass="9557">MLMPASNNYYEVSVATDFYSKLLSGANIALAVSALVMIATVLLSYPLAELLSMQLQIVAHIATIIAATILKISYVLRCIALNGLGKEVR</sequence>
<feature type="transmembrane region" description="Helical" evidence="1">
    <location>
        <begin position="57"/>
        <end position="76"/>
    </location>
</feature>
<keyword evidence="1" id="KW-0812">Transmembrane</keyword>
<keyword evidence="1" id="KW-1133">Transmembrane helix</keyword>
<proteinExistence type="predicted"/>
<evidence type="ECO:0000256" key="1">
    <source>
        <dbReference type="SAM" id="Phobius"/>
    </source>
</evidence>
<dbReference type="Proteomes" id="UP001226574">
    <property type="component" value="Unassembled WGS sequence"/>
</dbReference>
<dbReference type="RefSeq" id="WP_212748234.1">
    <property type="nucleotide sequence ID" value="NZ_JAVIFY010000009.1"/>
</dbReference>